<proteinExistence type="predicted"/>
<sequence length="115" mass="12949">MEPGIHQNRPGKTKVGREKYKMAGLPNGYFGKKMYGQIWYRAEFSTQSTVLTCGFVVWQNSFKVFYVKQKIGGITLPAKTSLREKKKKQPAGFCLEKVICGWGGENGTCLSCVSW</sequence>
<organism evidence="1">
    <name type="scientific">Lygus hesperus</name>
    <name type="common">Western plant bug</name>
    <dbReference type="NCBI Taxonomy" id="30085"/>
    <lineage>
        <taxon>Eukaryota</taxon>
        <taxon>Metazoa</taxon>
        <taxon>Ecdysozoa</taxon>
        <taxon>Arthropoda</taxon>
        <taxon>Hexapoda</taxon>
        <taxon>Insecta</taxon>
        <taxon>Pterygota</taxon>
        <taxon>Neoptera</taxon>
        <taxon>Paraneoptera</taxon>
        <taxon>Hemiptera</taxon>
        <taxon>Heteroptera</taxon>
        <taxon>Panheteroptera</taxon>
        <taxon>Cimicomorpha</taxon>
        <taxon>Miridae</taxon>
        <taxon>Mirini</taxon>
        <taxon>Lygus</taxon>
    </lineage>
</organism>
<reference evidence="1" key="1">
    <citation type="journal article" date="2014" name="PLoS ONE">
        <title>Transcriptome-Based Identification of ABC Transporters in the Western Tarnished Plant Bug Lygus hesperus.</title>
        <authorList>
            <person name="Hull J.J."/>
            <person name="Chaney K."/>
            <person name="Geib S.M."/>
            <person name="Fabrick J.A."/>
            <person name="Brent C.S."/>
            <person name="Walsh D."/>
            <person name="Lavine L.C."/>
        </authorList>
    </citation>
    <scope>NUCLEOTIDE SEQUENCE</scope>
</reference>
<dbReference type="AlphaFoldDB" id="A0A0A9Y8N3"/>
<evidence type="ECO:0000313" key="1">
    <source>
        <dbReference type="EMBL" id="JAG27976.1"/>
    </source>
</evidence>
<dbReference type="EMBL" id="GBHO01015628">
    <property type="protein sequence ID" value="JAG27976.1"/>
    <property type="molecule type" value="Transcribed_RNA"/>
</dbReference>
<gene>
    <name evidence="1" type="ORF">CM83_102764</name>
</gene>
<feature type="non-terminal residue" evidence="1">
    <location>
        <position position="115"/>
    </location>
</feature>
<accession>A0A0A9Y8N3</accession>
<protein>
    <submittedName>
        <fullName evidence="1">Non-structural polyprotein pORF1</fullName>
    </submittedName>
</protein>
<name>A0A0A9Y8N3_LYGHE</name>
<reference evidence="1" key="2">
    <citation type="submission" date="2014-07" db="EMBL/GenBank/DDBJ databases">
        <authorList>
            <person name="Hull J."/>
        </authorList>
    </citation>
    <scope>NUCLEOTIDE SEQUENCE</scope>
</reference>